<comment type="caution">
    <text evidence="5">The sequence shown here is derived from an EMBL/GenBank/DDBJ whole genome shotgun (WGS) entry which is preliminary data.</text>
</comment>
<dbReference type="InterPro" id="IPR010623">
    <property type="entry name" value="IcmF_C"/>
</dbReference>
<dbReference type="InterPro" id="IPR009612">
    <property type="entry name" value="IcmF-rel"/>
</dbReference>
<sequence length="1143" mass="126728">MIDAVLKKAMRLRMGLYSFLLTISLLFGVLTYFAVEFANARIWLLAVIAILVILSVVVAVLVVVYRKTLWPEDPVREAEKALRRDMARLVRSLYAAASRIDRKTAKVPVNLFLPVSSDAGASCLTETGYTRFGEGLVRGGVALSLWSSSTALAIRMDIAQGTEAPSDVISHLGSALVRQRPDVPLNAIFLEADLADLPALDGISRDRVGVINLVLNRLTERLAISPPLHLMLRGIEKNEDLVRAAILTESIGEERIFGGFLDQGLPEQTDAIAALFDQMVARIETLQTATLEKQLAPDFCASLINAPFQLRAVGMQTLAVVKPLVRPLPPRKDPFAIHSVVFAGTSDQERSADFLTRFYAQRYFQNGEMPVALPAADGSISARHGGALAAAYRTEAFVVEPNHRQIWRRNVRGSLVSLGLTALVLLVGTAIFVNLRTYRAVNDRLEAAFQSYYKSMASAGQGADGIPTQVIALNEIRTAFDGYDALPLTPIPAWLPKGSLKHFYQRAYQHELTGPFQLALADYLERDLFAYNALSDGVTLFSLALNEAEFYADQRSNAEGLTTYYMRSFADEGLVSANFTRASEALLGDLFAINQPPTQRNTELNTVVAKTLTGLNTAELLYELLLREPQFAGRVDLRSRLGPRFTEVFEPPETPSIYLIQRAFTREGFDAMYRNGEIGALRDMIGNYDLLVGQMEPSAVDNLLRRVSDLYVADYIARWSDFLSALELHDAPDWESAQVLMKALVNTTENPVKNLVTTMQSEVSIDFPPPMPPVKEGQTPDPMVVEKYEALKNSPQAQAARSISAAFQEYLTTQDVSGKQLTQFDILLAYARDVGAWLDAAVAAGTGTGKFLFEQYSKTEGATPLAVLDNFAQRSELPIIRSFGVSLSGTLDRAAMNFVQTYVDSQWQQRVYDTYEPILSTMFPFNERGSNEITLAEFAEIFGPEGVIQTFKTQFLSAFELQPGVFETRATFLPQNDIGLSFETEKMLLAAREVTESMFVDGKPYVKFRLRVSYMDPSLSEMNLSSGVTIHRFAHGPMSWTEQAWPLAGMTNSDLDLRVYMRSRPVLDEGFMGTWSWFRLAEAGAGSIDPSQGIAETTLDINGNLMALQFDVPTRSTPFAPRFFTRFSLPVRLFETYAIEPTQ</sequence>
<keyword evidence="1" id="KW-0812">Transmembrane</keyword>
<dbReference type="Pfam" id="PF14331">
    <property type="entry name" value="IcmF-related_N"/>
    <property type="match status" value="1"/>
</dbReference>
<evidence type="ECO:0000259" key="2">
    <source>
        <dbReference type="Pfam" id="PF06744"/>
    </source>
</evidence>
<dbReference type="InterPro" id="IPR025743">
    <property type="entry name" value="TssM1_N"/>
</dbReference>
<accession>A0ABX2PJF2</accession>
<reference evidence="5 6" key="1">
    <citation type="submission" date="2020-04" db="EMBL/GenBank/DDBJ databases">
        <title>Donghicola sp., a member of the Rhodobacteraceae family isolated from mangrove forest in Thailand.</title>
        <authorList>
            <person name="Charoenyingcharoen P."/>
            <person name="Yukphan P."/>
        </authorList>
    </citation>
    <scope>NUCLEOTIDE SEQUENCE [LARGE SCALE GENOMIC DNA]</scope>
    <source>
        <strain evidence="5 6">C2-DW-16</strain>
    </source>
</reference>
<dbReference type="Pfam" id="PF06761">
    <property type="entry name" value="IcmF-related"/>
    <property type="match status" value="1"/>
</dbReference>
<keyword evidence="6" id="KW-1185">Reference proteome</keyword>
<dbReference type="EMBL" id="JABCJD010000013">
    <property type="protein sequence ID" value="NVO29300.1"/>
    <property type="molecule type" value="Genomic_DNA"/>
</dbReference>
<feature type="domain" description="Type VI secretion system IcmF C-terminal" evidence="2">
    <location>
        <begin position="1008"/>
        <end position="1112"/>
    </location>
</feature>
<dbReference type="PANTHER" id="PTHR36153:SF1">
    <property type="entry name" value="TYPE VI SECRETION SYSTEM COMPONENT TSSM1"/>
    <property type="match status" value="1"/>
</dbReference>
<dbReference type="Pfam" id="PF06744">
    <property type="entry name" value="IcmF_C"/>
    <property type="match status" value="1"/>
</dbReference>
<evidence type="ECO:0000313" key="5">
    <source>
        <dbReference type="EMBL" id="NVO29300.1"/>
    </source>
</evidence>
<proteinExistence type="predicted"/>
<organism evidence="5 6">
    <name type="scientific">Donghicola mangrovi</name>
    <dbReference type="NCBI Taxonomy" id="2729614"/>
    <lineage>
        <taxon>Bacteria</taxon>
        <taxon>Pseudomonadati</taxon>
        <taxon>Pseudomonadota</taxon>
        <taxon>Alphaproteobacteria</taxon>
        <taxon>Rhodobacterales</taxon>
        <taxon>Roseobacteraceae</taxon>
        <taxon>Donghicola</taxon>
    </lineage>
</organism>
<evidence type="ECO:0008006" key="7">
    <source>
        <dbReference type="Google" id="ProtNLM"/>
    </source>
</evidence>
<evidence type="ECO:0000259" key="4">
    <source>
        <dbReference type="Pfam" id="PF14331"/>
    </source>
</evidence>
<feature type="transmembrane region" description="Helical" evidence="1">
    <location>
        <begin position="41"/>
        <end position="65"/>
    </location>
</feature>
<name>A0ABX2PJF2_9RHOB</name>
<feature type="transmembrane region" description="Helical" evidence="1">
    <location>
        <begin position="16"/>
        <end position="35"/>
    </location>
</feature>
<dbReference type="PANTHER" id="PTHR36153">
    <property type="entry name" value="INNER MEMBRANE PROTEIN-RELATED"/>
    <property type="match status" value="1"/>
</dbReference>
<feature type="transmembrane region" description="Helical" evidence="1">
    <location>
        <begin position="414"/>
        <end position="435"/>
    </location>
</feature>
<feature type="domain" description="IcmF-related" evidence="3">
    <location>
        <begin position="473"/>
        <end position="763"/>
    </location>
</feature>
<feature type="domain" description="Type VI secretion system component TssM1 N-terminal" evidence="4">
    <location>
        <begin position="170"/>
        <end position="363"/>
    </location>
</feature>
<keyword evidence="1" id="KW-0472">Membrane</keyword>
<dbReference type="InterPro" id="IPR053156">
    <property type="entry name" value="T6SS_TssM-like"/>
</dbReference>
<dbReference type="RefSeq" id="WP_176855991.1">
    <property type="nucleotide sequence ID" value="NZ_JABCJD010000013.1"/>
</dbReference>
<evidence type="ECO:0000313" key="6">
    <source>
        <dbReference type="Proteomes" id="UP000523601"/>
    </source>
</evidence>
<gene>
    <name evidence="5" type="ORF">HJ526_17910</name>
</gene>
<dbReference type="Proteomes" id="UP000523601">
    <property type="component" value="Unassembled WGS sequence"/>
</dbReference>
<evidence type="ECO:0000259" key="3">
    <source>
        <dbReference type="Pfam" id="PF06761"/>
    </source>
</evidence>
<keyword evidence="1" id="KW-1133">Transmembrane helix</keyword>
<protein>
    <recommendedName>
        <fullName evidence="7">Type VI secretion system membrane subunit TssM</fullName>
    </recommendedName>
</protein>
<evidence type="ECO:0000256" key="1">
    <source>
        <dbReference type="SAM" id="Phobius"/>
    </source>
</evidence>